<dbReference type="AlphaFoldDB" id="A0A0N5D0X3"/>
<accession>A0A0N5D0X3</accession>
<feature type="compositionally biased region" description="Polar residues" evidence="1">
    <location>
        <begin position="1"/>
        <end position="10"/>
    </location>
</feature>
<gene>
    <name evidence="2" type="ORF">TCLT_LOCUS6459</name>
</gene>
<name>A0A0N5D0X3_THECL</name>
<evidence type="ECO:0000313" key="3">
    <source>
        <dbReference type="Proteomes" id="UP000276776"/>
    </source>
</evidence>
<keyword evidence="3" id="KW-1185">Reference proteome</keyword>
<reference evidence="4" key="1">
    <citation type="submission" date="2017-02" db="UniProtKB">
        <authorList>
            <consortium name="WormBaseParasite"/>
        </authorList>
    </citation>
    <scope>IDENTIFICATION</scope>
</reference>
<evidence type="ECO:0000313" key="4">
    <source>
        <dbReference type="WBParaSite" id="TCLT_0000647001-mRNA-1"/>
    </source>
</evidence>
<protein>
    <submittedName>
        <fullName evidence="2 4">Uncharacterized protein</fullName>
    </submittedName>
</protein>
<reference evidence="2 3" key="2">
    <citation type="submission" date="2018-11" db="EMBL/GenBank/DDBJ databases">
        <authorList>
            <consortium name="Pathogen Informatics"/>
        </authorList>
    </citation>
    <scope>NUCLEOTIDE SEQUENCE [LARGE SCALE GENOMIC DNA]</scope>
</reference>
<feature type="compositionally biased region" description="Basic and acidic residues" evidence="1">
    <location>
        <begin position="17"/>
        <end position="27"/>
    </location>
</feature>
<organism evidence="4">
    <name type="scientific">Thelazia callipaeda</name>
    <name type="common">Oriental eyeworm</name>
    <name type="synonym">Parasitic nematode</name>
    <dbReference type="NCBI Taxonomy" id="103827"/>
    <lineage>
        <taxon>Eukaryota</taxon>
        <taxon>Metazoa</taxon>
        <taxon>Ecdysozoa</taxon>
        <taxon>Nematoda</taxon>
        <taxon>Chromadorea</taxon>
        <taxon>Rhabditida</taxon>
        <taxon>Spirurina</taxon>
        <taxon>Spiruromorpha</taxon>
        <taxon>Thelazioidea</taxon>
        <taxon>Thelaziidae</taxon>
        <taxon>Thelazia</taxon>
    </lineage>
</organism>
<evidence type="ECO:0000256" key="1">
    <source>
        <dbReference type="SAM" id="MobiDB-lite"/>
    </source>
</evidence>
<sequence>MLHQRYTLQRMSGKGTRVGEKRNRQKSDNVIGKRCLERREKSSYPLWGKPIEASQFKETAVGGQRDERMAAQVEEESDMSSGP</sequence>
<dbReference type="Proteomes" id="UP000276776">
    <property type="component" value="Unassembled WGS sequence"/>
</dbReference>
<dbReference type="WBParaSite" id="TCLT_0000647001-mRNA-1">
    <property type="protein sequence ID" value="TCLT_0000647001-mRNA-1"/>
    <property type="gene ID" value="TCLT_0000647001"/>
</dbReference>
<dbReference type="EMBL" id="UYYF01004417">
    <property type="protein sequence ID" value="VDN03813.1"/>
    <property type="molecule type" value="Genomic_DNA"/>
</dbReference>
<feature type="region of interest" description="Disordered" evidence="1">
    <location>
        <begin position="1"/>
        <end position="30"/>
    </location>
</feature>
<evidence type="ECO:0000313" key="2">
    <source>
        <dbReference type="EMBL" id="VDN03813.1"/>
    </source>
</evidence>
<proteinExistence type="predicted"/>